<dbReference type="AlphaFoldDB" id="X1GHZ4"/>
<dbReference type="InterPro" id="IPR036291">
    <property type="entry name" value="NAD(P)-bd_dom_sf"/>
</dbReference>
<sequence>MANYLIVGADRGIGLAICRQLASRGDDVIAACMESGEAHAGTSVVVIPRVDVTSDA</sequence>
<comment type="caution">
    <text evidence="1">The sequence shown here is derived from an EMBL/GenBank/DDBJ whole genome shotgun (WGS) entry which is preliminary data.</text>
</comment>
<dbReference type="InterPro" id="IPR002347">
    <property type="entry name" value="SDR_fam"/>
</dbReference>
<evidence type="ECO:0000313" key="1">
    <source>
        <dbReference type="EMBL" id="GAH56817.1"/>
    </source>
</evidence>
<dbReference type="EMBL" id="BARU01023753">
    <property type="protein sequence ID" value="GAH56817.1"/>
    <property type="molecule type" value="Genomic_DNA"/>
</dbReference>
<name>X1GHZ4_9ZZZZ</name>
<protein>
    <recommendedName>
        <fullName evidence="2">Short-chain dehydrogenase/reductase SDR</fullName>
    </recommendedName>
</protein>
<dbReference type="Pfam" id="PF00106">
    <property type="entry name" value="adh_short"/>
    <property type="match status" value="1"/>
</dbReference>
<dbReference type="Gene3D" id="3.40.50.720">
    <property type="entry name" value="NAD(P)-binding Rossmann-like Domain"/>
    <property type="match status" value="1"/>
</dbReference>
<dbReference type="SUPFAM" id="SSF51735">
    <property type="entry name" value="NAD(P)-binding Rossmann-fold domains"/>
    <property type="match status" value="1"/>
</dbReference>
<organism evidence="1">
    <name type="scientific">marine sediment metagenome</name>
    <dbReference type="NCBI Taxonomy" id="412755"/>
    <lineage>
        <taxon>unclassified sequences</taxon>
        <taxon>metagenomes</taxon>
        <taxon>ecological metagenomes</taxon>
    </lineage>
</organism>
<evidence type="ECO:0008006" key="2">
    <source>
        <dbReference type="Google" id="ProtNLM"/>
    </source>
</evidence>
<proteinExistence type="predicted"/>
<accession>X1GHZ4</accession>
<reference evidence="1" key="1">
    <citation type="journal article" date="2014" name="Front. Microbiol.">
        <title>High frequency of phylogenetically diverse reductive dehalogenase-homologous genes in deep subseafloor sedimentary metagenomes.</title>
        <authorList>
            <person name="Kawai M."/>
            <person name="Futagami T."/>
            <person name="Toyoda A."/>
            <person name="Takaki Y."/>
            <person name="Nishi S."/>
            <person name="Hori S."/>
            <person name="Arai W."/>
            <person name="Tsubouchi T."/>
            <person name="Morono Y."/>
            <person name="Uchiyama I."/>
            <person name="Ito T."/>
            <person name="Fujiyama A."/>
            <person name="Inagaki F."/>
            <person name="Takami H."/>
        </authorList>
    </citation>
    <scope>NUCLEOTIDE SEQUENCE</scope>
    <source>
        <strain evidence="1">Expedition CK06-06</strain>
    </source>
</reference>
<feature type="non-terminal residue" evidence="1">
    <location>
        <position position="56"/>
    </location>
</feature>
<gene>
    <name evidence="1" type="ORF">S03H2_38519</name>
</gene>